<evidence type="ECO:0000313" key="3">
    <source>
        <dbReference type="Proteomes" id="UP000008827"/>
    </source>
</evidence>
<dbReference type="EnsemblPlants" id="KRH59304">
    <property type="protein sequence ID" value="KRH59304"/>
    <property type="gene ID" value="GLYMA_05G176500"/>
</dbReference>
<evidence type="ECO:0000313" key="1">
    <source>
        <dbReference type="EMBL" id="KRH59304.1"/>
    </source>
</evidence>
<dbReference type="STRING" id="3847.K7KQW6"/>
<protein>
    <submittedName>
        <fullName evidence="1 2">Uncharacterized protein</fullName>
    </submittedName>
</protein>
<dbReference type="HOGENOM" id="CLU_2473436_0_0_1"/>
<dbReference type="InParanoid" id="K7KQW6"/>
<gene>
    <name evidence="1" type="ORF">GLYMA_05G176500</name>
</gene>
<dbReference type="AlphaFoldDB" id="K7KQW6"/>
<dbReference type="Gramene" id="KRH59304">
    <property type="protein sequence ID" value="KRH59304"/>
    <property type="gene ID" value="GLYMA_05G176500"/>
</dbReference>
<dbReference type="EMBL" id="CM000838">
    <property type="protein sequence ID" value="KRH59304.1"/>
    <property type="molecule type" value="Genomic_DNA"/>
</dbReference>
<keyword evidence="3" id="KW-1185">Reference proteome</keyword>
<reference evidence="2" key="2">
    <citation type="submission" date="2018-02" db="UniProtKB">
        <authorList>
            <consortium name="EnsemblPlants"/>
        </authorList>
    </citation>
    <scope>IDENTIFICATION</scope>
    <source>
        <strain evidence="2">Williams 82</strain>
    </source>
</reference>
<name>K7KQW6_SOYBN</name>
<dbReference type="PaxDb" id="3847-GLYMA05G31033.1"/>
<dbReference type="Proteomes" id="UP000008827">
    <property type="component" value="Chromosome 5"/>
</dbReference>
<organism evidence="2">
    <name type="scientific">Glycine max</name>
    <name type="common">Soybean</name>
    <name type="synonym">Glycine hispida</name>
    <dbReference type="NCBI Taxonomy" id="3847"/>
    <lineage>
        <taxon>Eukaryota</taxon>
        <taxon>Viridiplantae</taxon>
        <taxon>Streptophyta</taxon>
        <taxon>Embryophyta</taxon>
        <taxon>Tracheophyta</taxon>
        <taxon>Spermatophyta</taxon>
        <taxon>Magnoliopsida</taxon>
        <taxon>eudicotyledons</taxon>
        <taxon>Gunneridae</taxon>
        <taxon>Pentapetalae</taxon>
        <taxon>rosids</taxon>
        <taxon>fabids</taxon>
        <taxon>Fabales</taxon>
        <taxon>Fabaceae</taxon>
        <taxon>Papilionoideae</taxon>
        <taxon>50 kb inversion clade</taxon>
        <taxon>NPAAA clade</taxon>
        <taxon>indigoferoid/millettioid clade</taxon>
        <taxon>Phaseoleae</taxon>
        <taxon>Glycine</taxon>
        <taxon>Glycine subgen. Soja</taxon>
    </lineage>
</organism>
<sequence length="88" mass="9595">MLRRLSSISWMAQTGTAGVECVKDASTALPEETACGSFGRTFCKCWACNPSHRALLLTAVRSVVPLLCHLANVPMGIQLLLPYWPFIS</sequence>
<reference evidence="1" key="3">
    <citation type="submission" date="2018-07" db="EMBL/GenBank/DDBJ databases">
        <title>WGS assembly of Glycine max.</title>
        <authorList>
            <person name="Schmutz J."/>
            <person name="Cannon S."/>
            <person name="Schlueter J."/>
            <person name="Ma J."/>
            <person name="Mitros T."/>
            <person name="Nelson W."/>
            <person name="Hyten D."/>
            <person name="Song Q."/>
            <person name="Thelen J."/>
            <person name="Cheng J."/>
            <person name="Xu D."/>
            <person name="Hellsten U."/>
            <person name="May G."/>
            <person name="Yu Y."/>
            <person name="Sakurai T."/>
            <person name="Umezawa T."/>
            <person name="Bhattacharyya M."/>
            <person name="Sandhu D."/>
            <person name="Valliyodan B."/>
            <person name="Lindquist E."/>
            <person name="Peto M."/>
            <person name="Grant D."/>
            <person name="Shu S."/>
            <person name="Goodstein D."/>
            <person name="Barry K."/>
            <person name="Futrell-Griggs M."/>
            <person name="Abernathy B."/>
            <person name="Du J."/>
            <person name="Tian Z."/>
            <person name="Zhu L."/>
            <person name="Gill N."/>
            <person name="Joshi T."/>
            <person name="Libault M."/>
            <person name="Sethuraman A."/>
            <person name="Zhang X."/>
            <person name="Shinozaki K."/>
            <person name="Nguyen H."/>
            <person name="Wing R."/>
            <person name="Cregan P."/>
            <person name="Specht J."/>
            <person name="Grimwood J."/>
            <person name="Rokhsar D."/>
            <person name="Stacey G."/>
            <person name="Shoemaker R."/>
            <person name="Jackson S."/>
        </authorList>
    </citation>
    <scope>NUCLEOTIDE SEQUENCE</scope>
    <source>
        <tissue evidence="1">Callus</tissue>
    </source>
</reference>
<proteinExistence type="predicted"/>
<accession>K7KQW6</accession>
<reference evidence="1 2" key="1">
    <citation type="journal article" date="2010" name="Nature">
        <title>Genome sequence of the palaeopolyploid soybean.</title>
        <authorList>
            <person name="Schmutz J."/>
            <person name="Cannon S.B."/>
            <person name="Schlueter J."/>
            <person name="Ma J."/>
            <person name="Mitros T."/>
            <person name="Nelson W."/>
            <person name="Hyten D.L."/>
            <person name="Song Q."/>
            <person name="Thelen J.J."/>
            <person name="Cheng J."/>
            <person name="Xu D."/>
            <person name="Hellsten U."/>
            <person name="May G.D."/>
            <person name="Yu Y."/>
            <person name="Sakurai T."/>
            <person name="Umezawa T."/>
            <person name="Bhattacharyya M.K."/>
            <person name="Sandhu D."/>
            <person name="Valliyodan B."/>
            <person name="Lindquist E."/>
            <person name="Peto M."/>
            <person name="Grant D."/>
            <person name="Shu S."/>
            <person name="Goodstein D."/>
            <person name="Barry K."/>
            <person name="Futrell-Griggs M."/>
            <person name="Abernathy B."/>
            <person name="Du J."/>
            <person name="Tian Z."/>
            <person name="Zhu L."/>
            <person name="Gill N."/>
            <person name="Joshi T."/>
            <person name="Libault M."/>
            <person name="Sethuraman A."/>
            <person name="Zhang X.-C."/>
            <person name="Shinozaki K."/>
            <person name="Nguyen H.T."/>
            <person name="Wing R.A."/>
            <person name="Cregan P."/>
            <person name="Specht J."/>
            <person name="Grimwood J."/>
            <person name="Rokhsar D."/>
            <person name="Stacey G."/>
            <person name="Shoemaker R.C."/>
            <person name="Jackson S.A."/>
        </authorList>
    </citation>
    <scope>NUCLEOTIDE SEQUENCE [LARGE SCALE GENOMIC DNA]</scope>
    <source>
        <strain evidence="2">cv. Williams 82</strain>
        <tissue evidence="1">Callus</tissue>
    </source>
</reference>
<evidence type="ECO:0000313" key="2">
    <source>
        <dbReference type="EnsemblPlants" id="KRH59304"/>
    </source>
</evidence>